<feature type="compositionally biased region" description="Pro residues" evidence="1">
    <location>
        <begin position="1"/>
        <end position="10"/>
    </location>
</feature>
<dbReference type="EMBL" id="CADCTG010000298">
    <property type="protein sequence ID" value="CAA9281959.1"/>
    <property type="molecule type" value="Genomic_DNA"/>
</dbReference>
<dbReference type="EC" id="4.1.1.28" evidence="2"/>
<feature type="compositionally biased region" description="Basic residues" evidence="1">
    <location>
        <begin position="230"/>
        <end position="242"/>
    </location>
</feature>
<evidence type="ECO:0000313" key="2">
    <source>
        <dbReference type="EMBL" id="CAA9281959.1"/>
    </source>
</evidence>
<dbReference type="GO" id="GO:0004058">
    <property type="term" value="F:aromatic-L-amino-acid decarboxylase activity"/>
    <property type="evidence" value="ECO:0007669"/>
    <property type="project" value="UniProtKB-EC"/>
</dbReference>
<feature type="region of interest" description="Disordered" evidence="1">
    <location>
        <begin position="347"/>
        <end position="366"/>
    </location>
</feature>
<gene>
    <name evidence="2" type="ORF">AVDCRST_MAG08-3873</name>
</gene>
<feature type="region of interest" description="Disordered" evidence="1">
    <location>
        <begin position="150"/>
        <end position="290"/>
    </location>
</feature>
<keyword evidence="2" id="KW-0456">Lyase</keyword>
<feature type="non-terminal residue" evidence="2">
    <location>
        <position position="472"/>
    </location>
</feature>
<feature type="region of interest" description="Disordered" evidence="1">
    <location>
        <begin position="1"/>
        <end position="65"/>
    </location>
</feature>
<feature type="compositionally biased region" description="Low complexity" evidence="1">
    <location>
        <begin position="39"/>
        <end position="49"/>
    </location>
</feature>
<accession>A0A6J4JLZ3</accession>
<sequence length="472" mass="48193">DAPGVPPPRPPPDRLDRRLPRRHRAPAGDGAGGAGRGSGAAPRRPAGAARGHGSGAGGSRPDRDAGDHALAVAALLRLLPGQRAARGRPGRLGQHRPRRGRPVLAIRPGGDGGGRGRHRLDAPDGGPVGRLERGDPGHRLHQHANRFDLRAGTGDGARHGARRAASRAAAAGGVRLRAEPQLRGQSGAAGGVRAGVHPARAVRRRLRDARRRAGGDGAGGPRAGRPPLRLGRHHRHHRHHGARPGGRGRGGRAASRALDARGCRHGRQRDDPAGMPLDVGRGRGRGQLGAERAQVARRAVRLLALLRARPGALGAGDVHQPELPAKLRGRAGEESPRLGHPARAAVPGAEAVVHDPRAGRRGAAGAAAARHAERALAGGAGGGGAGLARAGAGPVADRVPPPRTAEHGRRGAGPAHARLGGAVEPLRRGVSHPGRAGRALDGAGFRGCGNDGAGRRRGALGRDARSRRNGEV</sequence>
<feature type="compositionally biased region" description="Basic residues" evidence="1">
    <location>
        <begin position="200"/>
        <end position="212"/>
    </location>
</feature>
<feature type="compositionally biased region" description="Basic and acidic residues" evidence="1">
    <location>
        <begin position="460"/>
        <end position="472"/>
    </location>
</feature>
<organism evidence="2">
    <name type="scientific">uncultured Acetobacteraceae bacterium</name>
    <dbReference type="NCBI Taxonomy" id="169975"/>
    <lineage>
        <taxon>Bacteria</taxon>
        <taxon>Pseudomonadati</taxon>
        <taxon>Pseudomonadota</taxon>
        <taxon>Alphaproteobacteria</taxon>
        <taxon>Acetobacterales</taxon>
        <taxon>Acetobacteraceae</taxon>
        <taxon>environmental samples</taxon>
    </lineage>
</organism>
<feature type="compositionally biased region" description="Basic and acidic residues" evidence="1">
    <location>
        <begin position="258"/>
        <end position="272"/>
    </location>
</feature>
<protein>
    <submittedName>
        <fullName evidence="2">Aromatic-L-amino-acid decarboxylase</fullName>
        <ecNumber evidence="2">4.1.1.28</ecNumber>
    </submittedName>
</protein>
<dbReference type="AlphaFoldDB" id="A0A6J4JLZ3"/>
<evidence type="ECO:0000256" key="1">
    <source>
        <dbReference type="SAM" id="MobiDB-lite"/>
    </source>
</evidence>
<reference evidence="2" key="1">
    <citation type="submission" date="2020-02" db="EMBL/GenBank/DDBJ databases">
        <authorList>
            <person name="Meier V. D."/>
        </authorList>
    </citation>
    <scope>NUCLEOTIDE SEQUENCE</scope>
    <source>
        <strain evidence="2">AVDCRST_MAG08</strain>
    </source>
</reference>
<feature type="region of interest" description="Disordered" evidence="1">
    <location>
        <begin position="379"/>
        <end position="472"/>
    </location>
</feature>
<feature type="compositionally biased region" description="Gly residues" evidence="1">
    <location>
        <begin position="29"/>
        <end position="38"/>
    </location>
</feature>
<proteinExistence type="predicted"/>
<feature type="compositionally biased region" description="Low complexity" evidence="1">
    <location>
        <begin position="166"/>
        <end position="175"/>
    </location>
</feature>
<feature type="region of interest" description="Disordered" evidence="1">
    <location>
        <begin position="81"/>
        <end position="138"/>
    </location>
</feature>
<feature type="compositionally biased region" description="Basic residues" evidence="1">
    <location>
        <begin position="85"/>
        <end position="101"/>
    </location>
</feature>
<feature type="non-terminal residue" evidence="2">
    <location>
        <position position="1"/>
    </location>
</feature>
<name>A0A6J4JLZ3_9PROT</name>